<dbReference type="InParanoid" id="E3K6B3"/>
<name>E3K6B3_PUCGT</name>
<organism evidence="1 2">
    <name type="scientific">Puccinia graminis f. sp. tritici (strain CRL 75-36-700-3 / race SCCL)</name>
    <name type="common">Black stem rust fungus</name>
    <dbReference type="NCBI Taxonomy" id="418459"/>
    <lineage>
        <taxon>Eukaryota</taxon>
        <taxon>Fungi</taxon>
        <taxon>Dikarya</taxon>
        <taxon>Basidiomycota</taxon>
        <taxon>Pucciniomycotina</taxon>
        <taxon>Pucciniomycetes</taxon>
        <taxon>Pucciniales</taxon>
        <taxon>Pucciniaceae</taxon>
        <taxon>Puccinia</taxon>
    </lineage>
</organism>
<dbReference type="VEuPathDB" id="FungiDB:PGTG_05069"/>
<accession>E3K6B3</accession>
<evidence type="ECO:0000313" key="2">
    <source>
        <dbReference type="Proteomes" id="UP000008783"/>
    </source>
</evidence>
<keyword evidence="2" id="KW-1185">Reference proteome</keyword>
<evidence type="ECO:0000313" key="1">
    <source>
        <dbReference type="EMBL" id="EFP79844.1"/>
    </source>
</evidence>
<dbReference type="HOGENOM" id="CLU_1982641_0_0_1"/>
<protein>
    <submittedName>
        <fullName evidence="1">Uncharacterized protein</fullName>
    </submittedName>
</protein>
<reference key="1">
    <citation type="submission" date="2007-01" db="EMBL/GenBank/DDBJ databases">
        <title>The Genome Sequence of Puccinia graminis f. sp. tritici Strain CRL 75-36-700-3.</title>
        <authorList>
            <consortium name="The Broad Institute Genome Sequencing Platform"/>
            <person name="Birren B."/>
            <person name="Lander E."/>
            <person name="Galagan J."/>
            <person name="Nusbaum C."/>
            <person name="Devon K."/>
            <person name="Cuomo C."/>
            <person name="Jaffe D."/>
            <person name="Butler J."/>
            <person name="Alvarez P."/>
            <person name="Gnerre S."/>
            <person name="Grabherr M."/>
            <person name="Mauceli E."/>
            <person name="Brockman W."/>
            <person name="Young S."/>
            <person name="LaButti K."/>
            <person name="Sykes S."/>
            <person name="DeCaprio D."/>
            <person name="Crawford M."/>
            <person name="Koehrsen M."/>
            <person name="Engels R."/>
            <person name="Montgomery P."/>
            <person name="Pearson M."/>
            <person name="Howarth C."/>
            <person name="Larson L."/>
            <person name="White J."/>
            <person name="Zeng Q."/>
            <person name="Kodira C."/>
            <person name="Yandava C."/>
            <person name="Alvarado L."/>
            <person name="O'Leary S."/>
            <person name="Szabo L."/>
            <person name="Dean R."/>
            <person name="Schein J."/>
        </authorList>
    </citation>
    <scope>NUCLEOTIDE SEQUENCE</scope>
    <source>
        <strain>CRL 75-36-700-3</strain>
    </source>
</reference>
<dbReference type="RefSeq" id="XP_003324263.1">
    <property type="nucleotide sequence ID" value="XM_003324215.1"/>
</dbReference>
<dbReference type="Proteomes" id="UP000008783">
    <property type="component" value="Unassembled WGS sequence"/>
</dbReference>
<reference evidence="2" key="2">
    <citation type="journal article" date="2011" name="Proc. Natl. Acad. Sci. U.S.A.">
        <title>Obligate biotrophy features unraveled by the genomic analysis of rust fungi.</title>
        <authorList>
            <person name="Duplessis S."/>
            <person name="Cuomo C.A."/>
            <person name="Lin Y.-C."/>
            <person name="Aerts A."/>
            <person name="Tisserant E."/>
            <person name="Veneault-Fourrey C."/>
            <person name="Joly D.L."/>
            <person name="Hacquard S."/>
            <person name="Amselem J."/>
            <person name="Cantarel B.L."/>
            <person name="Chiu R."/>
            <person name="Coutinho P.M."/>
            <person name="Feau N."/>
            <person name="Field M."/>
            <person name="Frey P."/>
            <person name="Gelhaye E."/>
            <person name="Goldberg J."/>
            <person name="Grabherr M.G."/>
            <person name="Kodira C.D."/>
            <person name="Kohler A."/>
            <person name="Kuees U."/>
            <person name="Lindquist E.A."/>
            <person name="Lucas S.M."/>
            <person name="Mago R."/>
            <person name="Mauceli E."/>
            <person name="Morin E."/>
            <person name="Murat C."/>
            <person name="Pangilinan J.L."/>
            <person name="Park R."/>
            <person name="Pearson M."/>
            <person name="Quesneville H."/>
            <person name="Rouhier N."/>
            <person name="Sakthikumar S."/>
            <person name="Salamov A.A."/>
            <person name="Schmutz J."/>
            <person name="Selles B."/>
            <person name="Shapiro H."/>
            <person name="Tanguay P."/>
            <person name="Tuskan G.A."/>
            <person name="Henrissat B."/>
            <person name="Van de Peer Y."/>
            <person name="Rouze P."/>
            <person name="Ellis J.G."/>
            <person name="Dodds P.N."/>
            <person name="Schein J.E."/>
            <person name="Zhong S."/>
            <person name="Hamelin R.C."/>
            <person name="Grigoriev I.V."/>
            <person name="Szabo L.J."/>
            <person name="Martin F."/>
        </authorList>
    </citation>
    <scope>NUCLEOTIDE SEQUENCE [LARGE SCALE GENOMIC DNA]</scope>
    <source>
        <strain evidence="2">CRL 75-36-700-3 / race SCCL</strain>
    </source>
</reference>
<dbReference type="EMBL" id="DS178274">
    <property type="protein sequence ID" value="EFP79844.1"/>
    <property type="molecule type" value="Genomic_DNA"/>
</dbReference>
<sequence length="126" mass="14893">MFYGPYEDEEPLYRNQFLNFPIKDIFSSFGMKSGYFKEMSQVIDDKYKRRATYNFLKLHSINDKRFQVSGEMEDAIEAKNEQDLAAIENEFSELNLRETIFKNTGFIDMLEDELASKEILLKKNMG</sequence>
<dbReference type="GeneID" id="10533372"/>
<gene>
    <name evidence="1" type="ORF">PGTG_05069</name>
</gene>
<dbReference type="AlphaFoldDB" id="E3K6B3"/>
<proteinExistence type="predicted"/>
<dbReference type="KEGG" id="pgr:PGTG_05069"/>